<dbReference type="EMBL" id="GGEC01062983">
    <property type="protein sequence ID" value="MBX43467.1"/>
    <property type="molecule type" value="Transcribed_RNA"/>
</dbReference>
<evidence type="ECO:0000313" key="1">
    <source>
        <dbReference type="EMBL" id="MBX43467.1"/>
    </source>
</evidence>
<protein>
    <submittedName>
        <fullName evidence="1">Uncharacterized protein</fullName>
    </submittedName>
</protein>
<sequence length="68" mass="7201">MSLCFCRHDIYATGPPRCGGHRALSGRGNAGDGLPGGFPLVSSLVFRVKLGGNGNCLPNFIFFQVIYA</sequence>
<proteinExistence type="predicted"/>
<accession>A0A2P2NLT5</accession>
<name>A0A2P2NLT5_RHIMU</name>
<organism evidence="1">
    <name type="scientific">Rhizophora mucronata</name>
    <name type="common">Asiatic mangrove</name>
    <dbReference type="NCBI Taxonomy" id="61149"/>
    <lineage>
        <taxon>Eukaryota</taxon>
        <taxon>Viridiplantae</taxon>
        <taxon>Streptophyta</taxon>
        <taxon>Embryophyta</taxon>
        <taxon>Tracheophyta</taxon>
        <taxon>Spermatophyta</taxon>
        <taxon>Magnoliopsida</taxon>
        <taxon>eudicotyledons</taxon>
        <taxon>Gunneridae</taxon>
        <taxon>Pentapetalae</taxon>
        <taxon>rosids</taxon>
        <taxon>fabids</taxon>
        <taxon>Malpighiales</taxon>
        <taxon>Rhizophoraceae</taxon>
        <taxon>Rhizophora</taxon>
    </lineage>
</organism>
<reference evidence="1" key="1">
    <citation type="submission" date="2018-02" db="EMBL/GenBank/DDBJ databases">
        <title>Rhizophora mucronata_Transcriptome.</title>
        <authorList>
            <person name="Meera S.P."/>
            <person name="Sreeshan A."/>
            <person name="Augustine A."/>
        </authorList>
    </citation>
    <scope>NUCLEOTIDE SEQUENCE</scope>
    <source>
        <tissue evidence="1">Leaf</tissue>
    </source>
</reference>
<dbReference type="AlphaFoldDB" id="A0A2P2NLT5"/>